<sequence length="148" mass="17729">MFYFFIFFWHSNVQNFWREIKPLFCERCSVQTNHRAAGNMSHPAILSINLANRLSLGVPFCPRFRIDLDTRRAFFDRRDHFARPFSIENYPSRVTIFFLFSKSHELIQSCKRKTRFGLWGILNLIPRPGKHNHPDQTLRRPAFYFSLS</sequence>
<proteinExistence type="predicted"/>
<evidence type="ECO:0000313" key="1">
    <source>
        <dbReference type="EMBL" id="CAG6688171.1"/>
    </source>
</evidence>
<dbReference type="EMBL" id="HBUF01285402">
    <property type="protein sequence ID" value="CAG6688171.1"/>
    <property type="molecule type" value="Transcribed_RNA"/>
</dbReference>
<accession>A0A8D8TJK0</accession>
<reference evidence="1" key="1">
    <citation type="submission" date="2021-05" db="EMBL/GenBank/DDBJ databases">
        <authorList>
            <person name="Alioto T."/>
            <person name="Alioto T."/>
            <person name="Gomez Garrido J."/>
        </authorList>
    </citation>
    <scope>NUCLEOTIDE SEQUENCE</scope>
</reference>
<dbReference type="AlphaFoldDB" id="A0A8D8TJK0"/>
<dbReference type="EMBL" id="HBUF01285403">
    <property type="protein sequence ID" value="CAG6688172.1"/>
    <property type="molecule type" value="Transcribed_RNA"/>
</dbReference>
<name>A0A8D8TJK0_9HEMI</name>
<organism evidence="1">
    <name type="scientific">Cacopsylla melanoneura</name>
    <dbReference type="NCBI Taxonomy" id="428564"/>
    <lineage>
        <taxon>Eukaryota</taxon>
        <taxon>Metazoa</taxon>
        <taxon>Ecdysozoa</taxon>
        <taxon>Arthropoda</taxon>
        <taxon>Hexapoda</taxon>
        <taxon>Insecta</taxon>
        <taxon>Pterygota</taxon>
        <taxon>Neoptera</taxon>
        <taxon>Paraneoptera</taxon>
        <taxon>Hemiptera</taxon>
        <taxon>Sternorrhyncha</taxon>
        <taxon>Psylloidea</taxon>
        <taxon>Psyllidae</taxon>
        <taxon>Psyllinae</taxon>
        <taxon>Cacopsylla</taxon>
    </lineage>
</organism>
<protein>
    <submittedName>
        <fullName evidence="1">Uncharacterized protein</fullName>
    </submittedName>
</protein>